<dbReference type="PANTHER" id="PTHR34353:SF3">
    <property type="entry name" value="CRISPR-ASSOCIATED ENDONUCLEASE CAS1"/>
    <property type="match status" value="1"/>
</dbReference>
<dbReference type="Gene3D" id="1.20.120.920">
    <property type="entry name" value="CRISPR-associated endonuclease Cas1, C-terminal domain"/>
    <property type="match status" value="1"/>
</dbReference>
<keyword evidence="2" id="KW-0255">Endonuclease</keyword>
<accession>A0AA35SC33</accession>
<dbReference type="GO" id="GO:0004519">
    <property type="term" value="F:endonuclease activity"/>
    <property type="evidence" value="ECO:0007669"/>
    <property type="project" value="UniProtKB-KW"/>
</dbReference>
<feature type="region of interest" description="Disordered" evidence="1">
    <location>
        <begin position="470"/>
        <end position="490"/>
    </location>
</feature>
<dbReference type="PANTHER" id="PTHR34353">
    <property type="entry name" value="CRISPR-ASSOCIATED ENDONUCLEASE CAS1 1"/>
    <property type="match status" value="1"/>
</dbReference>
<dbReference type="EMBL" id="CASHTH010002272">
    <property type="protein sequence ID" value="CAI8027345.1"/>
    <property type="molecule type" value="Genomic_DNA"/>
</dbReference>
<keyword evidence="2" id="KW-0540">Nuclease</keyword>
<protein>
    <submittedName>
        <fullName evidence="2">CRISPR-associated endonuclease Cas1 2</fullName>
    </submittedName>
</protein>
<evidence type="ECO:0000256" key="1">
    <source>
        <dbReference type="SAM" id="MobiDB-lite"/>
    </source>
</evidence>
<evidence type="ECO:0000313" key="2">
    <source>
        <dbReference type="EMBL" id="CAI8027345.1"/>
    </source>
</evidence>
<name>A0AA35SC33_GEOBA</name>
<dbReference type="SMART" id="SM01101">
    <property type="entry name" value="CRISPR_assoc"/>
    <property type="match status" value="1"/>
</dbReference>
<dbReference type="Proteomes" id="UP001174909">
    <property type="component" value="Unassembled WGS sequence"/>
</dbReference>
<gene>
    <name evidence="2" type="ORF">GBAR_LOCUS15645</name>
</gene>
<dbReference type="Gene3D" id="3.100.10.20">
    <property type="entry name" value="CRISPR-associated endonuclease Cas1, N-terminal domain"/>
    <property type="match status" value="1"/>
</dbReference>
<keyword evidence="3" id="KW-1185">Reference proteome</keyword>
<comment type="caution">
    <text evidence="2">The sequence shown here is derived from an EMBL/GenBank/DDBJ whole genome shotgun (WGS) entry which is preliminary data.</text>
</comment>
<dbReference type="InterPro" id="IPR042206">
    <property type="entry name" value="CRISPR-assoc_Cas1_C"/>
</dbReference>
<dbReference type="InterPro" id="IPR050646">
    <property type="entry name" value="Cas1"/>
</dbReference>
<dbReference type="InterPro" id="IPR010179">
    <property type="entry name" value="CRISPR-assoc_prot_Cse3"/>
</dbReference>
<reference evidence="2" key="1">
    <citation type="submission" date="2023-03" db="EMBL/GenBank/DDBJ databases">
        <authorList>
            <person name="Steffen K."/>
            <person name="Cardenas P."/>
        </authorList>
    </citation>
    <scope>NUCLEOTIDE SEQUENCE</scope>
</reference>
<proteinExistence type="predicted"/>
<dbReference type="InterPro" id="IPR042211">
    <property type="entry name" value="CRISPR-assoc_Cas1_N"/>
</dbReference>
<dbReference type="Pfam" id="PF08798">
    <property type="entry name" value="CRISPR_assoc"/>
    <property type="match status" value="1"/>
</dbReference>
<evidence type="ECO:0000313" key="3">
    <source>
        <dbReference type="Proteomes" id="UP001174909"/>
    </source>
</evidence>
<dbReference type="AlphaFoldDB" id="A0AA35SC33"/>
<sequence length="490" mass="54333">MIRAEVNVRDFQRWMGIRRLQDPDHAMHCLLVESFGSDLAPKPFRMIVPRAGPTGVLYGYGNASAEALREAAGVYADPLQLRTLQPDRIDSKPMPTEWQAGKRLGFEVRVRPVVRRTDKAECRPGREWDAFQLEATQHPKGRDAAWPRGGLYGLARATVGDPRRRQAGVSVITIVPTDASRPQAAQPEGWDWKRRGFPMPTATACSGFRGGALTVRDGTLRFERQVGPDADSSLEAGEYGIPFQSLSMILLGPGSTVSHDALRLMARHGTGLVAVGEDGVRCYTAPPLMPDTSDIARRQMRAWGDPTGSRITIARKMYALRLGEVLPQTDINALRGVEGARMKRTYQNLSRQYGIQWRGRRYDRANPTAADIPNQAINHASVALGFIHEHSGEAFALDIADLFRDTVLLPAAFRSAAEVAQNPRLDVERHTRRTAGELLRTERVIPKMIDRIKTLFQDVRPIEELPDGENAGYGTLMDGWPDEEAGTEEA</sequence>
<keyword evidence="2" id="KW-0378">Hydrolase</keyword>
<feature type="compositionally biased region" description="Acidic residues" evidence="1">
    <location>
        <begin position="480"/>
        <end position="490"/>
    </location>
</feature>
<organism evidence="2 3">
    <name type="scientific">Geodia barretti</name>
    <name type="common">Barrett's horny sponge</name>
    <dbReference type="NCBI Taxonomy" id="519541"/>
    <lineage>
        <taxon>Eukaryota</taxon>
        <taxon>Metazoa</taxon>
        <taxon>Porifera</taxon>
        <taxon>Demospongiae</taxon>
        <taxon>Heteroscleromorpha</taxon>
        <taxon>Tetractinellida</taxon>
        <taxon>Astrophorina</taxon>
        <taxon>Geodiidae</taxon>
        <taxon>Geodia</taxon>
    </lineage>
</organism>